<gene>
    <name evidence="2" type="ORF">SAMN04489835_0884</name>
</gene>
<evidence type="ECO:0000256" key="1">
    <source>
        <dbReference type="SAM" id="Phobius"/>
    </source>
</evidence>
<feature type="transmembrane region" description="Helical" evidence="1">
    <location>
        <begin position="21"/>
        <end position="45"/>
    </location>
</feature>
<keyword evidence="1" id="KW-1133">Transmembrane helix</keyword>
<reference evidence="3" key="1">
    <citation type="submission" date="2016-10" db="EMBL/GenBank/DDBJ databases">
        <authorList>
            <person name="Varghese N."/>
            <person name="Submissions S."/>
        </authorList>
    </citation>
    <scope>NUCLEOTIDE SEQUENCE [LARGE SCALE GENOMIC DNA]</scope>
    <source>
        <strain evidence="3">DSM 45405</strain>
    </source>
</reference>
<keyword evidence="3" id="KW-1185">Reference proteome</keyword>
<evidence type="ECO:0000313" key="3">
    <source>
        <dbReference type="Proteomes" id="UP000182915"/>
    </source>
</evidence>
<keyword evidence="1" id="KW-0472">Membrane</keyword>
<dbReference type="AlphaFoldDB" id="A0A1H6IY34"/>
<evidence type="ECO:0000313" key="2">
    <source>
        <dbReference type="EMBL" id="SEH51979.1"/>
    </source>
</evidence>
<dbReference type="RefSeq" id="WP_083406142.1">
    <property type="nucleotide sequence ID" value="NZ_LT629971.1"/>
</dbReference>
<name>A0A1H6IY34_MYCRU</name>
<accession>A0A1H6IY34</accession>
<dbReference type="STRING" id="370526.SAMN04489835_0884"/>
<dbReference type="Proteomes" id="UP000182915">
    <property type="component" value="Chromosome I"/>
</dbReference>
<organism evidence="2 3">
    <name type="scientific">Mycolicibacterium rutilum</name>
    <name type="common">Mycobacterium rutilum</name>
    <dbReference type="NCBI Taxonomy" id="370526"/>
    <lineage>
        <taxon>Bacteria</taxon>
        <taxon>Bacillati</taxon>
        <taxon>Actinomycetota</taxon>
        <taxon>Actinomycetes</taxon>
        <taxon>Mycobacteriales</taxon>
        <taxon>Mycobacteriaceae</taxon>
        <taxon>Mycolicibacterium</taxon>
    </lineage>
</organism>
<protein>
    <submittedName>
        <fullName evidence="2">Uncharacterized protein</fullName>
    </submittedName>
</protein>
<sequence length="64" mass="7107">METLARARRAQKRIFKAQRRLWLLQAAAWPTVVLTGVGALAAVIVRYRNRADGSVTPVDGLPHL</sequence>
<keyword evidence="1" id="KW-0812">Transmembrane</keyword>
<dbReference type="EMBL" id="LT629971">
    <property type="protein sequence ID" value="SEH51979.1"/>
    <property type="molecule type" value="Genomic_DNA"/>
</dbReference>
<proteinExistence type="predicted"/>